<dbReference type="PANTHER" id="PTHR30543">
    <property type="entry name" value="CHROMATE REDUCTASE"/>
    <property type="match status" value="1"/>
</dbReference>
<reference evidence="2 3" key="1">
    <citation type="submission" date="2018-05" db="EMBL/GenBank/DDBJ databases">
        <title>Acuticoccus sediminis sp. nov., isolated from deep-sea sediment of Indian Ocean.</title>
        <authorList>
            <person name="Liu X."/>
            <person name="Lai Q."/>
            <person name="Du Y."/>
            <person name="Sun F."/>
            <person name="Zhang X."/>
            <person name="Wang S."/>
            <person name="Shao Z."/>
        </authorList>
    </citation>
    <scope>NUCLEOTIDE SEQUENCE [LARGE SCALE GENOMIC DNA]</scope>
    <source>
        <strain evidence="2 3">PTG4-2</strain>
    </source>
</reference>
<dbReference type="Proteomes" id="UP000249590">
    <property type="component" value="Unassembled WGS sequence"/>
</dbReference>
<evidence type="ECO:0000259" key="1">
    <source>
        <dbReference type="Pfam" id="PF03358"/>
    </source>
</evidence>
<feature type="domain" description="NADPH-dependent FMN reductase-like" evidence="1">
    <location>
        <begin position="4"/>
        <end position="145"/>
    </location>
</feature>
<dbReference type="GO" id="GO:0010181">
    <property type="term" value="F:FMN binding"/>
    <property type="evidence" value="ECO:0007669"/>
    <property type="project" value="TreeGrafter"/>
</dbReference>
<dbReference type="GO" id="GO:0016491">
    <property type="term" value="F:oxidoreductase activity"/>
    <property type="evidence" value="ECO:0007669"/>
    <property type="project" value="InterPro"/>
</dbReference>
<comment type="caution">
    <text evidence="2">The sequence shown here is derived from an EMBL/GenBank/DDBJ whole genome shotgun (WGS) entry which is preliminary data.</text>
</comment>
<keyword evidence="3" id="KW-1185">Reference proteome</keyword>
<dbReference type="InterPro" id="IPR005025">
    <property type="entry name" value="FMN_Rdtase-like_dom"/>
</dbReference>
<dbReference type="EMBL" id="QHHQ01000001">
    <property type="protein sequence ID" value="RAI04111.1"/>
    <property type="molecule type" value="Genomic_DNA"/>
</dbReference>
<organism evidence="2 3">
    <name type="scientific">Acuticoccus sediminis</name>
    <dbReference type="NCBI Taxonomy" id="2184697"/>
    <lineage>
        <taxon>Bacteria</taxon>
        <taxon>Pseudomonadati</taxon>
        <taxon>Pseudomonadota</taxon>
        <taxon>Alphaproteobacteria</taxon>
        <taxon>Hyphomicrobiales</taxon>
        <taxon>Amorphaceae</taxon>
        <taxon>Acuticoccus</taxon>
    </lineage>
</organism>
<gene>
    <name evidence="2" type="ORF">DLJ53_06585</name>
</gene>
<accession>A0A8B2NZ48</accession>
<dbReference type="InterPro" id="IPR029039">
    <property type="entry name" value="Flavoprotein-like_sf"/>
</dbReference>
<proteinExistence type="predicted"/>
<dbReference type="AlphaFoldDB" id="A0A8B2NZ48"/>
<dbReference type="RefSeq" id="WP_111343314.1">
    <property type="nucleotide sequence ID" value="NZ_QHHQ01000001.1"/>
</dbReference>
<evidence type="ECO:0000313" key="3">
    <source>
        <dbReference type="Proteomes" id="UP000249590"/>
    </source>
</evidence>
<dbReference type="PANTHER" id="PTHR30543:SF21">
    <property type="entry name" value="NAD(P)H-DEPENDENT FMN REDUCTASE LOT6"/>
    <property type="match status" value="1"/>
</dbReference>
<protein>
    <submittedName>
        <fullName evidence="2">NADPH-dependent FMN reductase</fullName>
    </submittedName>
</protein>
<sequence>MKTVTVLVGSERKGSINLALARAIEKLAAGRMKFKFIPLGDLPMYNDDLWATPPASVVAFKEVIAQSEAILFVTPEYNRTIPPLLANAISWASKPYGKNVWVGKPVAITGTTPGALGTAVAQSHLRYVATVLDMIVLGQPEVYFQMKPGLIDENADVTDETTKAFLQAFVDKFDAFLDRVALPVAETA</sequence>
<dbReference type="OrthoDB" id="9812295at2"/>
<evidence type="ECO:0000313" key="2">
    <source>
        <dbReference type="EMBL" id="RAI04111.1"/>
    </source>
</evidence>
<dbReference type="SUPFAM" id="SSF52218">
    <property type="entry name" value="Flavoproteins"/>
    <property type="match status" value="1"/>
</dbReference>
<dbReference type="Pfam" id="PF03358">
    <property type="entry name" value="FMN_red"/>
    <property type="match status" value="1"/>
</dbReference>
<name>A0A8B2NZ48_9HYPH</name>
<dbReference type="GO" id="GO:0005829">
    <property type="term" value="C:cytosol"/>
    <property type="evidence" value="ECO:0007669"/>
    <property type="project" value="TreeGrafter"/>
</dbReference>
<dbReference type="Gene3D" id="3.40.50.360">
    <property type="match status" value="1"/>
</dbReference>
<dbReference type="InterPro" id="IPR050712">
    <property type="entry name" value="NAD(P)H-dep_reductase"/>
</dbReference>